<dbReference type="GO" id="GO:0005518">
    <property type="term" value="F:collagen binding"/>
    <property type="evidence" value="ECO:0007669"/>
    <property type="project" value="TreeGrafter"/>
</dbReference>
<dbReference type="SUPFAM" id="SSF48452">
    <property type="entry name" value="TPR-like"/>
    <property type="match status" value="1"/>
</dbReference>
<keyword evidence="7" id="KW-1185">Reference proteome</keyword>
<dbReference type="InterPro" id="IPR052284">
    <property type="entry name" value="Collagen_mod_leprecan"/>
</dbReference>
<evidence type="ECO:0000259" key="5">
    <source>
        <dbReference type="Pfam" id="PF23557"/>
    </source>
</evidence>
<dbReference type="EMBL" id="JAHLQT010003582">
    <property type="protein sequence ID" value="KAG7176311.1"/>
    <property type="molecule type" value="Genomic_DNA"/>
</dbReference>
<dbReference type="GO" id="GO:0005783">
    <property type="term" value="C:endoplasmic reticulum"/>
    <property type="evidence" value="ECO:0007669"/>
    <property type="project" value="TreeGrafter"/>
</dbReference>
<dbReference type="Proteomes" id="UP000747542">
    <property type="component" value="Unassembled WGS sequence"/>
</dbReference>
<proteinExistence type="inferred from homology"/>
<dbReference type="InterPro" id="IPR011990">
    <property type="entry name" value="TPR-like_helical_dom_sf"/>
</dbReference>
<keyword evidence="3" id="KW-0325">Glycoprotein</keyword>
<name>A0A8J5TJS5_HOMAM</name>
<organism evidence="6 7">
    <name type="scientific">Homarus americanus</name>
    <name type="common">American lobster</name>
    <dbReference type="NCBI Taxonomy" id="6706"/>
    <lineage>
        <taxon>Eukaryota</taxon>
        <taxon>Metazoa</taxon>
        <taxon>Ecdysozoa</taxon>
        <taxon>Arthropoda</taxon>
        <taxon>Crustacea</taxon>
        <taxon>Multicrustacea</taxon>
        <taxon>Malacostraca</taxon>
        <taxon>Eumalacostraca</taxon>
        <taxon>Eucarida</taxon>
        <taxon>Decapoda</taxon>
        <taxon>Pleocyemata</taxon>
        <taxon>Astacidea</taxon>
        <taxon>Nephropoidea</taxon>
        <taxon>Nephropidae</taxon>
        <taxon>Homarus</taxon>
    </lineage>
</organism>
<evidence type="ECO:0000313" key="6">
    <source>
        <dbReference type="EMBL" id="KAG7176311.1"/>
    </source>
</evidence>
<sequence length="416" mass="47476">MVSITSGLEENTSGLEENTSGLEENTSGLEETTSRIEETTSRIEETTSRIEEATLGIEKIKPGHAVMTYDFLYKEGVSAYLAEEWEKCIRYFELSLADWHWWKDNVARCRRTCSKESAKSELFSEKLSEDERFYERAVRNTLCVVNCKKSAFGSRMDRIIEGVMKENFELRKPYDYLQLCYFKMDKLKEAADAAATVLAVEPNHEVMKTNLKYYLAEGNFAASEVNNLELQEYGKEYIKGNVAYNNGDYKATVAHMEKSLALFYDAFEVCHHLCDNPFDQGWFPDFIASLAIGDVKKACEAVETALAVNPNDEVQIRNKQFYVTEEGVKDDYFIPRKNAVAFMKIQEFEEQLMQFIDTSFISVNDDAFLDEDDDDIEKTETETSSEVLSSNSSLLGNKIETTNVILGSHNSLKEDL</sequence>
<feature type="domain" description="Leprecan-like alpha-helical" evidence="5">
    <location>
        <begin position="69"/>
        <end position="280"/>
    </location>
</feature>
<evidence type="ECO:0000256" key="4">
    <source>
        <dbReference type="SAM" id="MobiDB-lite"/>
    </source>
</evidence>
<dbReference type="InterPro" id="IPR056585">
    <property type="entry name" value="Leprecan_dom"/>
</dbReference>
<feature type="region of interest" description="Disordered" evidence="4">
    <location>
        <begin position="1"/>
        <end position="48"/>
    </location>
</feature>
<dbReference type="PANTHER" id="PTHR13986">
    <property type="entry name" value="PROTEIN LYSINE HYDROXYLATION COMPLEX COMPONENT"/>
    <property type="match status" value="1"/>
</dbReference>
<dbReference type="PANTHER" id="PTHR13986:SF8">
    <property type="entry name" value="PROLYL 3-HYDROXYLASE 1-LIKE PROTEIN"/>
    <property type="match status" value="1"/>
</dbReference>
<comment type="caution">
    <text evidence="6">The sequence shown here is derived from an EMBL/GenBank/DDBJ whole genome shotgun (WGS) entry which is preliminary data.</text>
</comment>
<evidence type="ECO:0000256" key="1">
    <source>
        <dbReference type="ARBA" id="ARBA00006487"/>
    </source>
</evidence>
<accession>A0A8J5TJS5</accession>
<dbReference type="Gene3D" id="1.25.40.10">
    <property type="entry name" value="Tetratricopeptide repeat domain"/>
    <property type="match status" value="2"/>
</dbReference>
<gene>
    <name evidence="6" type="primary">Crtap-L</name>
    <name evidence="6" type="ORF">Hamer_G009102</name>
</gene>
<feature type="compositionally biased region" description="Polar residues" evidence="4">
    <location>
        <begin position="1"/>
        <end position="29"/>
    </location>
</feature>
<evidence type="ECO:0000313" key="7">
    <source>
        <dbReference type="Proteomes" id="UP000747542"/>
    </source>
</evidence>
<comment type="similarity">
    <text evidence="1">Belongs to the leprecan family.</text>
</comment>
<evidence type="ECO:0000256" key="3">
    <source>
        <dbReference type="ARBA" id="ARBA00023180"/>
    </source>
</evidence>
<evidence type="ECO:0000256" key="2">
    <source>
        <dbReference type="ARBA" id="ARBA00022729"/>
    </source>
</evidence>
<reference evidence="6" key="1">
    <citation type="journal article" date="2021" name="Sci. Adv.">
        <title>The American lobster genome reveals insights on longevity, neural, and immune adaptations.</title>
        <authorList>
            <person name="Polinski J.M."/>
            <person name="Zimin A.V."/>
            <person name="Clark K.F."/>
            <person name="Kohn A.B."/>
            <person name="Sadowski N."/>
            <person name="Timp W."/>
            <person name="Ptitsyn A."/>
            <person name="Khanna P."/>
            <person name="Romanova D.Y."/>
            <person name="Williams P."/>
            <person name="Greenwood S.J."/>
            <person name="Moroz L.L."/>
            <person name="Walt D.R."/>
            <person name="Bodnar A.G."/>
        </authorList>
    </citation>
    <scope>NUCLEOTIDE SEQUENCE</scope>
    <source>
        <strain evidence="6">GMGI-L3</strain>
    </source>
</reference>
<dbReference type="GO" id="GO:0030199">
    <property type="term" value="P:collagen fibril organization"/>
    <property type="evidence" value="ECO:0007669"/>
    <property type="project" value="TreeGrafter"/>
</dbReference>
<feature type="compositionally biased region" description="Basic and acidic residues" evidence="4">
    <location>
        <begin position="32"/>
        <end position="48"/>
    </location>
</feature>
<keyword evidence="2" id="KW-0732">Signal</keyword>
<dbReference type="AlphaFoldDB" id="A0A8J5TJS5"/>
<dbReference type="Pfam" id="PF23557">
    <property type="entry name" value="TPR_leprecan"/>
    <property type="match status" value="1"/>
</dbReference>
<protein>
    <submittedName>
        <fullName evidence="6">Cartilage-associated protein-like</fullName>
    </submittedName>
</protein>